<evidence type="ECO:0000256" key="5">
    <source>
        <dbReference type="ARBA" id="ARBA00022692"/>
    </source>
</evidence>
<comment type="similarity">
    <text evidence="2">Belongs to the glycosyltransferase 2 family.</text>
</comment>
<evidence type="ECO:0000256" key="9">
    <source>
        <dbReference type="ARBA" id="ARBA00037847"/>
    </source>
</evidence>
<dbReference type="GO" id="GO:0005789">
    <property type="term" value="C:endoplasmic reticulum membrane"/>
    <property type="evidence" value="ECO:0007669"/>
    <property type="project" value="TreeGrafter"/>
</dbReference>
<comment type="caution">
    <text evidence="10">The sequence shown here is derived from an EMBL/GenBank/DDBJ whole genome shotgun (WGS) entry which is preliminary data.</text>
</comment>
<dbReference type="AlphaFoldDB" id="A0A5N5TJD9"/>
<organism evidence="10 11">
    <name type="scientific">Armadillidium nasatum</name>
    <dbReference type="NCBI Taxonomy" id="96803"/>
    <lineage>
        <taxon>Eukaryota</taxon>
        <taxon>Metazoa</taxon>
        <taxon>Ecdysozoa</taxon>
        <taxon>Arthropoda</taxon>
        <taxon>Crustacea</taxon>
        <taxon>Multicrustacea</taxon>
        <taxon>Malacostraca</taxon>
        <taxon>Eumalacostraca</taxon>
        <taxon>Peracarida</taxon>
        <taxon>Isopoda</taxon>
        <taxon>Oniscidea</taxon>
        <taxon>Crinocheta</taxon>
        <taxon>Armadillidiidae</taxon>
        <taxon>Armadillidium</taxon>
    </lineage>
</organism>
<evidence type="ECO:0000256" key="6">
    <source>
        <dbReference type="ARBA" id="ARBA00022968"/>
    </source>
</evidence>
<dbReference type="InterPro" id="IPR029044">
    <property type="entry name" value="Nucleotide-diphossugar_trans"/>
</dbReference>
<dbReference type="InterPro" id="IPR035518">
    <property type="entry name" value="DPG_synthase"/>
</dbReference>
<sequence>MFRARGKYLLFADADGATKFSDYEKLEELLLTICEGTEDISEALGIVCGSRAHMEKESIVSRSLFRTILMKGFHMVVYIFAVKNVKDTQCGFKILTRRTARLVFNSLHVERWAFDVEMLFIAQSLDIPIDEVPVNWTEIEGSKVTPIVSWVQMGIDIFMIWLKYTTGSWRVRGDMLRAEN</sequence>
<accession>A0A5N5TJD9</accession>
<evidence type="ECO:0000256" key="8">
    <source>
        <dbReference type="ARBA" id="ARBA00023136"/>
    </source>
</evidence>
<keyword evidence="6" id="KW-0735">Signal-anchor</keyword>
<dbReference type="Gene3D" id="3.90.550.10">
    <property type="entry name" value="Spore Coat Polysaccharide Biosynthesis Protein SpsA, Chain A"/>
    <property type="match status" value="1"/>
</dbReference>
<keyword evidence="11" id="KW-1185">Reference proteome</keyword>
<protein>
    <submittedName>
        <fullName evidence="10">Dolichyl-phosphate beta-glucosyltransferase</fullName>
    </submittedName>
</protein>
<evidence type="ECO:0000256" key="3">
    <source>
        <dbReference type="ARBA" id="ARBA00022676"/>
    </source>
</evidence>
<keyword evidence="3" id="KW-0328">Glycosyltransferase</keyword>
<reference evidence="10 11" key="1">
    <citation type="journal article" date="2019" name="PLoS Biol.">
        <title>Sex chromosomes control vertical transmission of feminizing Wolbachia symbionts in an isopod.</title>
        <authorList>
            <person name="Becking T."/>
            <person name="Chebbi M.A."/>
            <person name="Giraud I."/>
            <person name="Moumen B."/>
            <person name="Laverre T."/>
            <person name="Caubet Y."/>
            <person name="Peccoud J."/>
            <person name="Gilbert C."/>
            <person name="Cordaux R."/>
        </authorList>
    </citation>
    <scope>NUCLEOTIDE SEQUENCE [LARGE SCALE GENOMIC DNA]</scope>
    <source>
        <strain evidence="10">ANa2</strain>
        <tissue evidence="10">Whole body excluding digestive tract and cuticle</tissue>
    </source>
</reference>
<dbReference type="Proteomes" id="UP000326759">
    <property type="component" value="Unassembled WGS sequence"/>
</dbReference>
<keyword evidence="5" id="KW-0812">Transmembrane</keyword>
<comment type="pathway">
    <text evidence="1">Protein modification; protein glycosylation.</text>
</comment>
<evidence type="ECO:0000256" key="4">
    <source>
        <dbReference type="ARBA" id="ARBA00022679"/>
    </source>
</evidence>
<keyword evidence="8" id="KW-0472">Membrane</keyword>
<proteinExistence type="inferred from homology"/>
<dbReference type="CDD" id="cd04188">
    <property type="entry name" value="DPG_synthase"/>
    <property type="match status" value="1"/>
</dbReference>
<dbReference type="SUPFAM" id="SSF53448">
    <property type="entry name" value="Nucleotide-diphospho-sugar transferases"/>
    <property type="match status" value="1"/>
</dbReference>
<dbReference type="EMBL" id="SEYY01000939">
    <property type="protein sequence ID" value="KAB7506205.1"/>
    <property type="molecule type" value="Genomic_DNA"/>
</dbReference>
<dbReference type="PANTHER" id="PTHR10859">
    <property type="entry name" value="GLYCOSYL TRANSFERASE"/>
    <property type="match status" value="1"/>
</dbReference>
<evidence type="ECO:0000256" key="1">
    <source>
        <dbReference type="ARBA" id="ARBA00004922"/>
    </source>
</evidence>
<keyword evidence="7" id="KW-1133">Transmembrane helix</keyword>
<keyword evidence="4 10" id="KW-0808">Transferase</keyword>
<dbReference type="GO" id="GO:0006487">
    <property type="term" value="P:protein N-linked glycosylation"/>
    <property type="evidence" value="ECO:0007669"/>
    <property type="project" value="TreeGrafter"/>
</dbReference>
<evidence type="ECO:0000313" key="11">
    <source>
        <dbReference type="Proteomes" id="UP000326759"/>
    </source>
</evidence>
<dbReference type="OrthoDB" id="3784at2759"/>
<evidence type="ECO:0000313" key="10">
    <source>
        <dbReference type="EMBL" id="KAB7506205.1"/>
    </source>
</evidence>
<evidence type="ECO:0000256" key="7">
    <source>
        <dbReference type="ARBA" id="ARBA00022989"/>
    </source>
</evidence>
<dbReference type="PANTHER" id="PTHR10859:SF91">
    <property type="entry name" value="DOLICHYL-PHOSPHATE BETA-GLUCOSYLTRANSFERASE"/>
    <property type="match status" value="1"/>
</dbReference>
<comment type="subcellular location">
    <subcellularLocation>
        <location evidence="9">Endomembrane system</location>
        <topology evidence="9">Single-pass membrane protein</topology>
    </subcellularLocation>
</comment>
<dbReference type="GO" id="GO:0016757">
    <property type="term" value="F:glycosyltransferase activity"/>
    <property type="evidence" value="ECO:0007669"/>
    <property type="project" value="UniProtKB-KW"/>
</dbReference>
<evidence type="ECO:0000256" key="2">
    <source>
        <dbReference type="ARBA" id="ARBA00006739"/>
    </source>
</evidence>
<gene>
    <name evidence="10" type="primary">wol</name>
    <name evidence="10" type="ORF">Anas_04302</name>
</gene>
<name>A0A5N5TJD9_9CRUS</name>